<accession>A0ABD4TRP2</accession>
<keyword evidence="2" id="KW-0560">Oxidoreductase</keyword>
<dbReference type="Pfam" id="PF03949">
    <property type="entry name" value="Malic_M"/>
    <property type="match status" value="1"/>
</dbReference>
<dbReference type="SMART" id="SM01274">
    <property type="entry name" value="malic"/>
    <property type="match status" value="1"/>
</dbReference>
<sequence>MQEQPTTVEIFTAHEGGKLAIESRMEVNTMRDLAICYTPGVAEVCEAIAQEPAKARRYTGAGNTVAVVTDGTAVLGLGDIGPLASLPVMEGKAQLFQQFAGLNSFPIVLDTHDVDEIVDTVVRIAPSFAAINLEDIAAPRCFDIERQLDERLNIPVMHDDQHGTAVVIYAALRNAARVLDRTLTDLRVVISGAGAAGIACVDMLLHAGIRDIIVLDSQGPIHADRVGLTPIKQSLAARTNPRNIHTTVDDALRGADTFIGLSRGHITEEQVCLMSEAPILFSLANPTPEIDPEVARRHGGVVATGRSDMPNQINNVLAFPGIFRGAIDAGATRITRPMLLAASEAIASLIDAPTAHNIVPQALDPRVAPAVAKAVADAV</sequence>
<dbReference type="InterPro" id="IPR012301">
    <property type="entry name" value="Malic_N_dom"/>
</dbReference>
<dbReference type="Gene3D" id="3.40.50.10380">
    <property type="entry name" value="Malic enzyme, N-terminal domain"/>
    <property type="match status" value="1"/>
</dbReference>
<comment type="similarity">
    <text evidence="1">Belongs to the malic enzymes family.</text>
</comment>
<dbReference type="FunFam" id="3.40.50.10380:FF:000003">
    <property type="entry name" value="NADP-dependent malic enzyme"/>
    <property type="match status" value="1"/>
</dbReference>
<feature type="binding site" evidence="4">
    <location>
        <position position="314"/>
    </location>
    <ligand>
        <name>(S)-malate</name>
        <dbReference type="ChEBI" id="CHEBI:15589"/>
    </ligand>
</feature>
<dbReference type="EMBL" id="JAGPYW010000013">
    <property type="protein sequence ID" value="MCQ4614980.1"/>
    <property type="molecule type" value="Genomic_DNA"/>
</dbReference>
<dbReference type="InterPro" id="IPR051674">
    <property type="entry name" value="Malate_Decarboxylase"/>
</dbReference>
<protein>
    <submittedName>
        <fullName evidence="8">NADP-dependent malic enzyme</fullName>
    </submittedName>
</protein>
<feature type="binding site" evidence="5">
    <location>
        <position position="160"/>
    </location>
    <ligand>
        <name>a divalent metal cation</name>
        <dbReference type="ChEBI" id="CHEBI:60240"/>
    </ligand>
</feature>
<dbReference type="InterPro" id="IPR037062">
    <property type="entry name" value="Malic_N_dom_sf"/>
</dbReference>
<evidence type="ECO:0000256" key="5">
    <source>
        <dbReference type="PIRSR" id="PIRSR000106-3"/>
    </source>
</evidence>
<evidence type="ECO:0000259" key="6">
    <source>
        <dbReference type="SMART" id="SM00919"/>
    </source>
</evidence>
<feature type="active site" description="Proton acceptor" evidence="3">
    <location>
        <position position="92"/>
    </location>
</feature>
<dbReference type="Gene3D" id="3.40.50.720">
    <property type="entry name" value="NAD(P)-binding Rossmann-like Domain"/>
    <property type="match status" value="1"/>
</dbReference>
<organism evidence="8 9">
    <name type="scientific">Corynebacterium pseudogenitalium</name>
    <dbReference type="NCBI Taxonomy" id="38303"/>
    <lineage>
        <taxon>Bacteria</taxon>
        <taxon>Bacillati</taxon>
        <taxon>Actinomycetota</taxon>
        <taxon>Actinomycetes</taxon>
        <taxon>Mycobacteriales</taxon>
        <taxon>Corynebacteriaceae</taxon>
        <taxon>Corynebacterium</taxon>
    </lineage>
</organism>
<dbReference type="GO" id="GO:0016491">
    <property type="term" value="F:oxidoreductase activity"/>
    <property type="evidence" value="ECO:0007669"/>
    <property type="project" value="UniProtKB-KW"/>
</dbReference>
<evidence type="ECO:0000259" key="7">
    <source>
        <dbReference type="SMART" id="SM01274"/>
    </source>
</evidence>
<evidence type="ECO:0000256" key="2">
    <source>
        <dbReference type="ARBA" id="ARBA00023002"/>
    </source>
</evidence>
<dbReference type="RefSeq" id="WP_256001290.1">
    <property type="nucleotide sequence ID" value="NZ_JAGPYW010000013.1"/>
</dbReference>
<dbReference type="InterPro" id="IPR045213">
    <property type="entry name" value="Malic_NAD-bd_bact_type"/>
</dbReference>
<evidence type="ECO:0000313" key="8">
    <source>
        <dbReference type="EMBL" id="MCQ4614980.1"/>
    </source>
</evidence>
<evidence type="ECO:0000256" key="4">
    <source>
        <dbReference type="PIRSR" id="PIRSR000106-2"/>
    </source>
</evidence>
<gene>
    <name evidence="8" type="ORF">KBX22_09595</name>
</gene>
<dbReference type="AlphaFoldDB" id="A0ABD4TRP2"/>
<keyword evidence="5" id="KW-0479">Metal-binding</keyword>
<dbReference type="Proteomes" id="UP001205080">
    <property type="component" value="Unassembled WGS sequence"/>
</dbReference>
<name>A0ABD4TRP2_9CORY</name>
<dbReference type="InterPro" id="IPR001891">
    <property type="entry name" value="Malic_OxRdtase"/>
</dbReference>
<reference evidence="8 9" key="1">
    <citation type="submission" date="2021-04" db="EMBL/GenBank/DDBJ databases">
        <title>Corynebacterium genitalium sp. nov. and Corynebacterium genitalium sp. nov., two new species of the genus Corynebacterium.</title>
        <authorList>
            <person name="Jaen-Luchoro D."/>
            <person name="Pinyeiro-Iglesias B."/>
            <person name="Al-Shaer S."/>
            <person name="Karlsson R."/>
            <person name="Gonzales-Siles L."/>
            <person name="Cardew S."/>
            <person name="Jensie-Markopolous S."/>
            <person name="Ohlen M."/>
            <person name="Inganas E."/>
            <person name="Moore E.R.B."/>
        </authorList>
    </citation>
    <scope>NUCLEOTIDE SEQUENCE [LARGE SCALE GENOMIC DNA]</scope>
    <source>
        <strain evidence="8 9">CCUG 55013</strain>
    </source>
</reference>
<dbReference type="PIRSF" id="PIRSF000106">
    <property type="entry name" value="ME"/>
    <property type="match status" value="1"/>
</dbReference>
<dbReference type="PANTHER" id="PTHR43237:SF4">
    <property type="entry name" value="NADP-DEPENDENT MALIC ENZYME"/>
    <property type="match status" value="1"/>
</dbReference>
<dbReference type="PANTHER" id="PTHR43237">
    <property type="entry name" value="NADP-DEPENDENT MALIC ENZYME"/>
    <property type="match status" value="1"/>
</dbReference>
<dbReference type="SUPFAM" id="SSF51735">
    <property type="entry name" value="NAD(P)-binding Rossmann-fold domains"/>
    <property type="match status" value="1"/>
</dbReference>
<feature type="binding site" evidence="4">
    <location>
        <position position="285"/>
    </location>
    <ligand>
        <name>(S)-malate</name>
        <dbReference type="ChEBI" id="CHEBI:15589"/>
    </ligand>
</feature>
<feature type="active site" description="Proton donor" evidence="3">
    <location>
        <position position="37"/>
    </location>
</feature>
<feature type="binding site" evidence="5">
    <location>
        <position position="134"/>
    </location>
    <ligand>
        <name>a divalent metal cation</name>
        <dbReference type="ChEBI" id="CHEBI:60240"/>
    </ligand>
</feature>
<dbReference type="CDD" id="cd05311">
    <property type="entry name" value="NAD_bind_2_malic_enz"/>
    <property type="match status" value="1"/>
</dbReference>
<comment type="cofactor">
    <cofactor evidence="5">
        <name>Mg(2+)</name>
        <dbReference type="ChEBI" id="CHEBI:18420"/>
    </cofactor>
    <cofactor evidence="5">
        <name>Mn(2+)</name>
        <dbReference type="ChEBI" id="CHEBI:29035"/>
    </cofactor>
    <text evidence="5">Divalent metal cations. Prefers magnesium or manganese.</text>
</comment>
<evidence type="ECO:0000313" key="9">
    <source>
        <dbReference type="Proteomes" id="UP001205080"/>
    </source>
</evidence>
<proteinExistence type="inferred from homology"/>
<dbReference type="InterPro" id="IPR036291">
    <property type="entry name" value="NAD(P)-bd_dom_sf"/>
</dbReference>
<dbReference type="InterPro" id="IPR046346">
    <property type="entry name" value="Aminoacid_DH-like_N_sf"/>
</dbReference>
<dbReference type="Pfam" id="PF00390">
    <property type="entry name" value="malic"/>
    <property type="match status" value="1"/>
</dbReference>
<dbReference type="SMART" id="SM00919">
    <property type="entry name" value="Malic_M"/>
    <property type="match status" value="1"/>
</dbReference>
<dbReference type="InterPro" id="IPR012302">
    <property type="entry name" value="Malic_NAD-bd"/>
</dbReference>
<comment type="caution">
    <text evidence="8">The sequence shown here is derived from an EMBL/GenBank/DDBJ whole genome shotgun (WGS) entry which is preliminary data.</text>
</comment>
<feature type="domain" description="Malic enzyme N-terminal" evidence="7">
    <location>
        <begin position="16"/>
        <end position="149"/>
    </location>
</feature>
<evidence type="ECO:0000256" key="1">
    <source>
        <dbReference type="ARBA" id="ARBA00008785"/>
    </source>
</evidence>
<dbReference type="SUPFAM" id="SSF53223">
    <property type="entry name" value="Aminoacid dehydrogenase-like, N-terminal domain"/>
    <property type="match status" value="1"/>
</dbReference>
<feature type="domain" description="Malic enzyme NAD-binding" evidence="6">
    <location>
        <begin position="161"/>
        <end position="379"/>
    </location>
</feature>
<evidence type="ECO:0000256" key="3">
    <source>
        <dbReference type="PIRSR" id="PIRSR000106-1"/>
    </source>
</evidence>
<feature type="binding site" evidence="5">
    <location>
        <position position="135"/>
    </location>
    <ligand>
        <name>a divalent metal cation</name>
        <dbReference type="ChEBI" id="CHEBI:60240"/>
    </ligand>
</feature>